<evidence type="ECO:0000313" key="7">
    <source>
        <dbReference type="Proteomes" id="UP000324767"/>
    </source>
</evidence>
<evidence type="ECO:0000256" key="2">
    <source>
        <dbReference type="ARBA" id="ARBA00023002"/>
    </source>
</evidence>
<proteinExistence type="predicted"/>
<dbReference type="Pfam" id="PF14226">
    <property type="entry name" value="DIOX_N"/>
    <property type="match status" value="1"/>
</dbReference>
<dbReference type="Gene3D" id="2.60.120.330">
    <property type="entry name" value="B-lactam Antibiotic, Isopenicillin N Synthase, Chain"/>
    <property type="match status" value="1"/>
</dbReference>
<gene>
    <name evidence="6" type="ORF">FRX48_01448</name>
</gene>
<feature type="region of interest" description="Disordered" evidence="4">
    <location>
        <begin position="82"/>
        <end position="111"/>
    </location>
</feature>
<organism evidence="6 7">
    <name type="scientific">Lasallia pustulata</name>
    <dbReference type="NCBI Taxonomy" id="136370"/>
    <lineage>
        <taxon>Eukaryota</taxon>
        <taxon>Fungi</taxon>
        <taxon>Dikarya</taxon>
        <taxon>Ascomycota</taxon>
        <taxon>Pezizomycotina</taxon>
        <taxon>Lecanoromycetes</taxon>
        <taxon>OSLEUM clade</taxon>
        <taxon>Umbilicariomycetidae</taxon>
        <taxon>Umbilicariales</taxon>
        <taxon>Umbilicariaceae</taxon>
        <taxon>Lasallia</taxon>
    </lineage>
</organism>
<dbReference type="Proteomes" id="UP000324767">
    <property type="component" value="Unassembled WGS sequence"/>
</dbReference>
<keyword evidence="2" id="KW-0560">Oxidoreductase</keyword>
<sequence>MSFTSIPILDLSLSRNPETKPAFLDSLRHALLEVGFFYISNTGIDESLIDAVITQAKAFFALPLEKKLEIEMKNVPSFLANSATKSPAPAPTGANNSTSRPRTPSPPTAPLYHNLLAPNQWPDAHSLPLFRPVYETYIHQMSTLSTTITTLIALALGLPPTAFSRFFDTDQQHKLKIIKYPDAASLAPPNNPNSDNQAPNSDPHPPRPRRRPTKTAC</sequence>
<evidence type="ECO:0000256" key="3">
    <source>
        <dbReference type="ARBA" id="ARBA00023004"/>
    </source>
</evidence>
<reference evidence="6 7" key="1">
    <citation type="submission" date="2019-09" db="EMBL/GenBank/DDBJ databases">
        <title>The hologenome of the rock-dwelling lichen Lasallia pustulata.</title>
        <authorList>
            <person name="Greshake Tzovaras B."/>
            <person name="Segers F."/>
            <person name="Bicker A."/>
            <person name="Dal Grande F."/>
            <person name="Otte J."/>
            <person name="Hankeln T."/>
            <person name="Schmitt I."/>
            <person name="Ebersberger I."/>
        </authorList>
    </citation>
    <scope>NUCLEOTIDE SEQUENCE [LARGE SCALE GENOMIC DNA]</scope>
    <source>
        <strain evidence="6">A1-1</strain>
    </source>
</reference>
<dbReference type="PANTHER" id="PTHR10209:SF812">
    <property type="entry name" value="2OG-FE(II) OXYGENASE FAMILY, PUTATIVE (AFU_ORTHOLOGUE AFUA_3G14880)-RELATED"/>
    <property type="match status" value="1"/>
</dbReference>
<dbReference type="PANTHER" id="PTHR10209">
    <property type="entry name" value="OXIDOREDUCTASE, 2OG-FE II OXYGENASE FAMILY PROTEIN"/>
    <property type="match status" value="1"/>
</dbReference>
<evidence type="ECO:0000313" key="6">
    <source>
        <dbReference type="EMBL" id="KAA6414698.1"/>
    </source>
</evidence>
<dbReference type="SUPFAM" id="SSF51197">
    <property type="entry name" value="Clavaminate synthase-like"/>
    <property type="match status" value="1"/>
</dbReference>
<feature type="region of interest" description="Disordered" evidence="4">
    <location>
        <begin position="181"/>
        <end position="217"/>
    </location>
</feature>
<feature type="domain" description="Non-haem dioxygenase N-terminal" evidence="5">
    <location>
        <begin position="6"/>
        <end position="123"/>
    </location>
</feature>
<comment type="caution">
    <text evidence="6">The sequence shown here is derived from an EMBL/GenBank/DDBJ whole genome shotgun (WGS) entry which is preliminary data.</text>
</comment>
<name>A0A5M8Q0J5_9LECA</name>
<feature type="compositionally biased region" description="Basic residues" evidence="4">
    <location>
        <begin position="206"/>
        <end position="217"/>
    </location>
</feature>
<evidence type="ECO:0000259" key="5">
    <source>
        <dbReference type="Pfam" id="PF14226"/>
    </source>
</evidence>
<keyword evidence="1" id="KW-0479">Metal-binding</keyword>
<dbReference type="GO" id="GO:0046872">
    <property type="term" value="F:metal ion binding"/>
    <property type="evidence" value="ECO:0007669"/>
    <property type="project" value="UniProtKB-KW"/>
</dbReference>
<dbReference type="EMBL" id="VXIT01000002">
    <property type="protein sequence ID" value="KAA6414698.1"/>
    <property type="molecule type" value="Genomic_DNA"/>
</dbReference>
<protein>
    <recommendedName>
        <fullName evidence="5">Non-haem dioxygenase N-terminal domain-containing protein</fullName>
    </recommendedName>
</protein>
<dbReference type="GO" id="GO:0016491">
    <property type="term" value="F:oxidoreductase activity"/>
    <property type="evidence" value="ECO:0007669"/>
    <property type="project" value="UniProtKB-KW"/>
</dbReference>
<dbReference type="InterPro" id="IPR027443">
    <property type="entry name" value="IPNS-like_sf"/>
</dbReference>
<evidence type="ECO:0000256" key="1">
    <source>
        <dbReference type="ARBA" id="ARBA00022723"/>
    </source>
</evidence>
<dbReference type="InterPro" id="IPR026992">
    <property type="entry name" value="DIOX_N"/>
</dbReference>
<accession>A0A5M8Q0J5</accession>
<keyword evidence="3" id="KW-0408">Iron</keyword>
<dbReference type="OrthoDB" id="627829at2759"/>
<evidence type="ECO:0000256" key="4">
    <source>
        <dbReference type="SAM" id="MobiDB-lite"/>
    </source>
</evidence>
<dbReference type="AlphaFoldDB" id="A0A5M8Q0J5"/>